<proteinExistence type="inferred from homology"/>
<dbReference type="InterPro" id="IPR003593">
    <property type="entry name" value="AAA+_ATPase"/>
</dbReference>
<organism evidence="6 7">
    <name type="scientific">Neptunomonas antarctica</name>
    <dbReference type="NCBI Taxonomy" id="619304"/>
    <lineage>
        <taxon>Bacteria</taxon>
        <taxon>Pseudomonadati</taxon>
        <taxon>Pseudomonadota</taxon>
        <taxon>Gammaproteobacteria</taxon>
        <taxon>Oceanospirillales</taxon>
        <taxon>Oceanospirillaceae</taxon>
        <taxon>Neptunomonas</taxon>
    </lineage>
</organism>
<keyword evidence="4 6" id="KW-0067">ATP-binding</keyword>
<comment type="similarity">
    <text evidence="1">Belongs to the ABC transporter superfamily.</text>
</comment>
<dbReference type="InterPro" id="IPR050166">
    <property type="entry name" value="ABC_transporter_ATP-bind"/>
</dbReference>
<dbReference type="STRING" id="619304.SAMN05421760_103110"/>
<dbReference type="InterPro" id="IPR027417">
    <property type="entry name" value="P-loop_NTPase"/>
</dbReference>
<sequence length="283" mass="31131">MDRSIISSVATLMSANTPLMSVNRQPVPALKSAVSIDIAGGYLRYHDSAEATIAGLNIRIPAGAWTCILGRSGCGKSSLLRYLANLLEDKVDWAGAVNTQPAFDSKDQIAYMAQQDLLMPWLSALDNVMLSTKFGVAASSTKKTHLLFDKAHALLQKVGLGDKANYLPQQLSGGMRQRVALARTLMQDKPIVLMDEPFSALDAVTRYRLQNLAYQLLQDKTVVLITHDPQEAIRLASRLYIMQGRPAYAESLSVPASVTPRNFDAECAELQQTIMDRLEQDYE</sequence>
<dbReference type="InterPro" id="IPR003439">
    <property type="entry name" value="ABC_transporter-like_ATP-bd"/>
</dbReference>
<dbReference type="GO" id="GO:0005524">
    <property type="term" value="F:ATP binding"/>
    <property type="evidence" value="ECO:0007669"/>
    <property type="project" value="UniProtKB-KW"/>
</dbReference>
<dbReference type="Gene3D" id="3.40.50.300">
    <property type="entry name" value="P-loop containing nucleotide triphosphate hydrolases"/>
    <property type="match status" value="1"/>
</dbReference>
<dbReference type="EMBL" id="FTOE01000003">
    <property type="protein sequence ID" value="SIS67201.1"/>
    <property type="molecule type" value="Genomic_DNA"/>
</dbReference>
<dbReference type="PROSITE" id="PS50893">
    <property type="entry name" value="ABC_TRANSPORTER_2"/>
    <property type="match status" value="1"/>
</dbReference>
<dbReference type="InterPro" id="IPR017871">
    <property type="entry name" value="ABC_transporter-like_CS"/>
</dbReference>
<feature type="domain" description="ABC transporter" evidence="5">
    <location>
        <begin position="36"/>
        <end position="269"/>
    </location>
</feature>
<gene>
    <name evidence="6" type="ORF">SAMN05421760_103110</name>
</gene>
<protein>
    <submittedName>
        <fullName evidence="6">Putative hydroxymethylpyrimidine transport system ATP-binding protein</fullName>
    </submittedName>
</protein>
<keyword evidence="7" id="KW-1185">Reference proteome</keyword>
<name>A0A1N7L055_9GAMM</name>
<dbReference type="Proteomes" id="UP000185999">
    <property type="component" value="Unassembled WGS sequence"/>
</dbReference>
<dbReference type="PANTHER" id="PTHR42788">
    <property type="entry name" value="TAURINE IMPORT ATP-BINDING PROTEIN-RELATED"/>
    <property type="match status" value="1"/>
</dbReference>
<evidence type="ECO:0000259" key="5">
    <source>
        <dbReference type="PROSITE" id="PS50893"/>
    </source>
</evidence>
<dbReference type="PROSITE" id="PS00211">
    <property type="entry name" value="ABC_TRANSPORTER_1"/>
    <property type="match status" value="1"/>
</dbReference>
<accession>A0A1N7L055</accession>
<dbReference type="Pfam" id="PF00005">
    <property type="entry name" value="ABC_tran"/>
    <property type="match status" value="1"/>
</dbReference>
<evidence type="ECO:0000256" key="4">
    <source>
        <dbReference type="ARBA" id="ARBA00022840"/>
    </source>
</evidence>
<evidence type="ECO:0000313" key="6">
    <source>
        <dbReference type="EMBL" id="SIS67201.1"/>
    </source>
</evidence>
<dbReference type="SMART" id="SM00382">
    <property type="entry name" value="AAA"/>
    <property type="match status" value="1"/>
</dbReference>
<dbReference type="AlphaFoldDB" id="A0A1N7L055"/>
<evidence type="ECO:0000313" key="7">
    <source>
        <dbReference type="Proteomes" id="UP000185999"/>
    </source>
</evidence>
<keyword evidence="2" id="KW-0813">Transport</keyword>
<dbReference type="SUPFAM" id="SSF52540">
    <property type="entry name" value="P-loop containing nucleoside triphosphate hydrolases"/>
    <property type="match status" value="1"/>
</dbReference>
<evidence type="ECO:0000256" key="1">
    <source>
        <dbReference type="ARBA" id="ARBA00005417"/>
    </source>
</evidence>
<dbReference type="GO" id="GO:0016887">
    <property type="term" value="F:ATP hydrolysis activity"/>
    <property type="evidence" value="ECO:0007669"/>
    <property type="project" value="InterPro"/>
</dbReference>
<keyword evidence="3" id="KW-0547">Nucleotide-binding</keyword>
<dbReference type="PANTHER" id="PTHR42788:SF19">
    <property type="entry name" value="ALIPHATIC SULFONATES IMPORT ATP-BINDING PROTEIN SSUB 2"/>
    <property type="match status" value="1"/>
</dbReference>
<reference evidence="7" key="1">
    <citation type="submission" date="2017-01" db="EMBL/GenBank/DDBJ databases">
        <authorList>
            <person name="Varghese N."/>
            <person name="Submissions S."/>
        </authorList>
    </citation>
    <scope>NUCLEOTIDE SEQUENCE [LARGE SCALE GENOMIC DNA]</scope>
    <source>
        <strain evidence="7">DSM 22306</strain>
    </source>
</reference>
<evidence type="ECO:0000256" key="2">
    <source>
        <dbReference type="ARBA" id="ARBA00022448"/>
    </source>
</evidence>
<evidence type="ECO:0000256" key="3">
    <source>
        <dbReference type="ARBA" id="ARBA00022741"/>
    </source>
</evidence>